<name>A0A0B2VW75_TOXCA</name>
<dbReference type="NCBIfam" id="TIGR01833">
    <property type="entry name" value="HMG-CoA-S_euk"/>
    <property type="match status" value="1"/>
</dbReference>
<dbReference type="Proteomes" id="UP000031036">
    <property type="component" value="Unassembled WGS sequence"/>
</dbReference>
<feature type="active site" description="Proton donor/acceptor" evidence="8">
    <location>
        <position position="101"/>
    </location>
</feature>
<evidence type="ECO:0000259" key="11">
    <source>
        <dbReference type="Pfam" id="PF01154"/>
    </source>
</evidence>
<dbReference type="GO" id="GO:0016126">
    <property type="term" value="P:sterol biosynthetic process"/>
    <property type="evidence" value="ECO:0007669"/>
    <property type="project" value="UniProtKB-KW"/>
</dbReference>
<dbReference type="PANTHER" id="PTHR43323">
    <property type="entry name" value="3-HYDROXY-3-METHYLGLUTARYL COENZYME A SYNTHASE"/>
    <property type="match status" value="1"/>
</dbReference>
<evidence type="ECO:0000256" key="3">
    <source>
        <dbReference type="ARBA" id="ARBA00012978"/>
    </source>
</evidence>
<keyword evidence="10" id="KW-0444">Lipid biosynthesis</keyword>
<dbReference type="Gene3D" id="3.40.47.10">
    <property type="match status" value="2"/>
</dbReference>
<keyword evidence="5 10" id="KW-0752">Steroid biosynthesis</keyword>
<dbReference type="Pfam" id="PF08540">
    <property type="entry name" value="HMG_CoA_synt_C"/>
    <property type="match status" value="2"/>
</dbReference>
<evidence type="ECO:0000256" key="2">
    <source>
        <dbReference type="ARBA" id="ARBA00007061"/>
    </source>
</evidence>
<dbReference type="InterPro" id="IPR013528">
    <property type="entry name" value="HMG_CoA_synth_N"/>
</dbReference>
<dbReference type="GO" id="GO:0010142">
    <property type="term" value="P:farnesyl diphosphate biosynthetic process, mevalonate pathway"/>
    <property type="evidence" value="ECO:0007669"/>
    <property type="project" value="InterPro"/>
</dbReference>
<evidence type="ECO:0000313" key="14">
    <source>
        <dbReference type="Proteomes" id="UP000031036"/>
    </source>
</evidence>
<dbReference type="InterPro" id="IPR013746">
    <property type="entry name" value="HMG_CoA_synt_C_dom"/>
</dbReference>
<comment type="caution">
    <text evidence="13">The sequence shown here is derived from an EMBL/GenBank/DDBJ whole genome shotgun (WGS) entry which is preliminary data.</text>
</comment>
<dbReference type="InterPro" id="IPR016039">
    <property type="entry name" value="Thiolase-like"/>
</dbReference>
<dbReference type="UniPathway" id="UPA00058">
    <property type="reaction ID" value="UER00102"/>
</dbReference>
<evidence type="ECO:0000256" key="8">
    <source>
        <dbReference type="PIRSR" id="PIRSR610122-1"/>
    </source>
</evidence>
<proteinExistence type="inferred from homology"/>
<keyword evidence="14" id="KW-1185">Reference proteome</keyword>
<gene>
    <name evidence="13" type="primary">F25B4.6</name>
    <name evidence="13" type="ORF">Tcan_04171</name>
</gene>
<sequence>MFIISIGFERFMMNSMVDDPMNVGIRAMELYFPRTYVEQSDLEKFDKVTPGKYTIGLGQKQMAFCADHEDIASICMTVLTALLERYQIDPSAVGFLAVGTETLIDKSKGVKTQLMEIFGANTDIEGVDVKNACFGGTQALLHAVDWVYANWRTEKRYAIVVMGDIAIYEPGAARCTGGVGAFAALIGPDALVALDRGLRAMFMTNVWDFYKPIGGVSKEFPVVNGPVSLTSYMRALDSTYRAYRTKAARIENRDVNLSSFDALMFHSPFCRLVRKAFARLGYWDYVSGAVDHLYEPDRFKPFCSMKLDDTYTSREFMDAALATSEELWHTKVDPYLLFNMRVGNMYTPSLYAQLVALFHRSSSLESLLGQRILFFSYGSGAASAMFSATICDSHDHHSAKRQYRLMKESADAAAARLDSRVCVSPERYTQILHLREKLIEIGAKCQYRLMKESADAAAARLDSRVCVSPERYTQILHLREKLIEIGAPYDPEALSEIGKSDELCLFSSTFYLASIDSKYRRSYSRTPSV</sequence>
<evidence type="ECO:0000256" key="7">
    <source>
        <dbReference type="ARBA" id="ARBA00049887"/>
    </source>
</evidence>
<keyword evidence="4 10" id="KW-0808">Transferase</keyword>
<feature type="domain" description="Hydroxymethylglutaryl-coenzyme A synthase C-terminal" evidence="12">
    <location>
        <begin position="458"/>
        <end position="525"/>
    </location>
</feature>
<keyword evidence="6 10" id="KW-0756">Sterol biosynthesis</keyword>
<dbReference type="InterPro" id="IPR000590">
    <property type="entry name" value="HMG_CoA_synt_AS"/>
</dbReference>
<comment type="function">
    <text evidence="10">Catalyzes the condensation of acetyl-CoA with acetoacetyl-CoA to form HMG-CoA.</text>
</comment>
<dbReference type="GO" id="GO:0006084">
    <property type="term" value="P:acetyl-CoA metabolic process"/>
    <property type="evidence" value="ECO:0007669"/>
    <property type="project" value="InterPro"/>
</dbReference>
<accession>A0A0B2VW75</accession>
<feature type="domain" description="Hydroxymethylglutaryl-coenzyme A synthase C-terminal" evidence="12">
    <location>
        <begin position="192"/>
        <end position="438"/>
    </location>
</feature>
<dbReference type="EMBL" id="JPKZ01000843">
    <property type="protein sequence ID" value="KHN85200.1"/>
    <property type="molecule type" value="Genomic_DNA"/>
</dbReference>
<dbReference type="STRING" id="6265.A0A0B2VW75"/>
<evidence type="ECO:0000256" key="4">
    <source>
        <dbReference type="ARBA" id="ARBA00022679"/>
    </source>
</evidence>
<dbReference type="OMA" id="DDAYNWI"/>
<evidence type="ECO:0000256" key="6">
    <source>
        <dbReference type="ARBA" id="ARBA00023011"/>
    </source>
</evidence>
<dbReference type="OrthoDB" id="1269963at2759"/>
<reference evidence="13 14" key="1">
    <citation type="submission" date="2014-11" db="EMBL/GenBank/DDBJ databases">
        <title>Genetic blueprint of the zoonotic pathogen Toxocara canis.</title>
        <authorList>
            <person name="Zhu X.-Q."/>
            <person name="Korhonen P.K."/>
            <person name="Cai H."/>
            <person name="Young N.D."/>
            <person name="Nejsum P."/>
            <person name="von Samson-Himmelstjerna G."/>
            <person name="Boag P.R."/>
            <person name="Tan P."/>
            <person name="Li Q."/>
            <person name="Min J."/>
            <person name="Yang Y."/>
            <person name="Wang X."/>
            <person name="Fang X."/>
            <person name="Hall R.S."/>
            <person name="Hofmann A."/>
            <person name="Sternberg P.W."/>
            <person name="Jex A.R."/>
            <person name="Gasser R.B."/>
        </authorList>
    </citation>
    <scope>NUCLEOTIDE SEQUENCE [LARGE SCALE GENOMIC DNA]</scope>
    <source>
        <strain evidence="13">PN_DK_2014</strain>
    </source>
</reference>
<comment type="similarity">
    <text evidence="2 10">Belongs to the thiolase-like superfamily. HMG-CoA synthase family.</text>
</comment>
<evidence type="ECO:0000256" key="5">
    <source>
        <dbReference type="ARBA" id="ARBA00022955"/>
    </source>
</evidence>
<evidence type="ECO:0000256" key="9">
    <source>
        <dbReference type="PIRSR" id="PIRSR610122-2"/>
    </source>
</evidence>
<dbReference type="InterPro" id="IPR010122">
    <property type="entry name" value="HMG_CoA_synthase_euk"/>
</dbReference>
<keyword evidence="10" id="KW-1207">Sterol metabolism</keyword>
<feature type="active site" description="Acyl-thioester intermediate" evidence="8">
    <location>
        <position position="133"/>
    </location>
</feature>
<keyword evidence="10" id="KW-0753">Steroid metabolism</keyword>
<keyword evidence="10" id="KW-0443">Lipid metabolism</keyword>
<feature type="active site" description="Proton donor/acceptor" evidence="8">
    <location>
        <position position="266"/>
    </location>
</feature>
<organism evidence="13 14">
    <name type="scientific">Toxocara canis</name>
    <name type="common">Canine roundworm</name>
    <dbReference type="NCBI Taxonomy" id="6265"/>
    <lineage>
        <taxon>Eukaryota</taxon>
        <taxon>Metazoa</taxon>
        <taxon>Ecdysozoa</taxon>
        <taxon>Nematoda</taxon>
        <taxon>Chromadorea</taxon>
        <taxon>Rhabditida</taxon>
        <taxon>Spirurina</taxon>
        <taxon>Ascaridomorpha</taxon>
        <taxon>Ascaridoidea</taxon>
        <taxon>Toxocaridae</taxon>
        <taxon>Toxocara</taxon>
    </lineage>
</organism>
<evidence type="ECO:0000256" key="10">
    <source>
        <dbReference type="RuleBase" id="RU364071"/>
    </source>
</evidence>
<evidence type="ECO:0000313" key="13">
    <source>
        <dbReference type="EMBL" id="KHN85200.1"/>
    </source>
</evidence>
<comment type="pathway">
    <text evidence="1 10">Metabolic intermediate biosynthesis; (R)-mevalonate biosynthesis; (R)-mevalonate from acetyl-CoA: step 2/3.</text>
</comment>
<dbReference type="GO" id="GO:0004421">
    <property type="term" value="F:hydroxymethylglutaryl-CoA synthase activity"/>
    <property type="evidence" value="ECO:0007669"/>
    <property type="project" value="UniProtKB-EC"/>
</dbReference>
<evidence type="ECO:0000256" key="1">
    <source>
        <dbReference type="ARBA" id="ARBA00005218"/>
    </source>
</evidence>
<comment type="catalytic activity">
    <reaction evidence="7">
        <text>acetoacetyl-CoA + acetyl-CoA + H2O = (3S)-3-hydroxy-3-methylglutaryl-CoA + CoA + H(+)</text>
        <dbReference type="Rhea" id="RHEA:10188"/>
        <dbReference type="ChEBI" id="CHEBI:15377"/>
        <dbReference type="ChEBI" id="CHEBI:15378"/>
        <dbReference type="ChEBI" id="CHEBI:43074"/>
        <dbReference type="ChEBI" id="CHEBI:57286"/>
        <dbReference type="ChEBI" id="CHEBI:57287"/>
        <dbReference type="ChEBI" id="CHEBI:57288"/>
        <dbReference type="EC" id="2.3.3.10"/>
    </reaction>
    <physiologicalReaction direction="left-to-right" evidence="7">
        <dbReference type="Rhea" id="RHEA:10189"/>
    </physiologicalReaction>
</comment>
<feature type="binding site" evidence="9">
    <location>
        <position position="275"/>
    </location>
    <ligand>
        <name>CoA</name>
        <dbReference type="ChEBI" id="CHEBI:57287"/>
    </ligand>
</feature>
<evidence type="ECO:0000259" key="12">
    <source>
        <dbReference type="Pfam" id="PF08540"/>
    </source>
</evidence>
<dbReference type="Pfam" id="PF01154">
    <property type="entry name" value="HMG_CoA_synt_N"/>
    <property type="match status" value="1"/>
</dbReference>
<dbReference type="CDD" id="cd00827">
    <property type="entry name" value="init_cond_enzymes"/>
    <property type="match status" value="1"/>
</dbReference>
<protein>
    <recommendedName>
        <fullName evidence="3 10">Hydroxymethylglutaryl-CoA synthase</fullName>
        <shortName evidence="10">HMG-CoA synthase</shortName>
        <ecNumber evidence="3 10">2.3.3.10</ecNumber>
    </recommendedName>
    <alternativeName>
        <fullName evidence="10">3-hydroxy-3-methylglutaryl coenzyme A synthase</fullName>
    </alternativeName>
</protein>
<feature type="binding site" evidence="9">
    <location>
        <position position="228"/>
    </location>
    <ligand>
        <name>CoA</name>
        <dbReference type="ChEBI" id="CHEBI:57287"/>
    </ligand>
</feature>
<dbReference type="AlphaFoldDB" id="A0A0B2VW75"/>
<feature type="domain" description="Hydroxymethylglutaryl-coenzyme A synthase N-terminal" evidence="11">
    <location>
        <begin position="20"/>
        <end position="190"/>
    </location>
</feature>
<dbReference type="PROSITE" id="PS01226">
    <property type="entry name" value="HMG_COA_SYNTHASE"/>
    <property type="match status" value="1"/>
</dbReference>
<dbReference type="PANTHER" id="PTHR43323:SF2">
    <property type="entry name" value="HYDROXYMETHYLGLUTARYL-COA SYNTHASE"/>
    <property type="match status" value="1"/>
</dbReference>
<dbReference type="EC" id="2.3.3.10" evidence="3 10"/>
<dbReference type="SUPFAM" id="SSF53901">
    <property type="entry name" value="Thiolase-like"/>
    <property type="match status" value="2"/>
</dbReference>